<reference evidence="3 4" key="1">
    <citation type="journal article" date="2019" name="Nat. Microbiol.">
        <title>Genomic variation and strain-specific functional adaptation in the human gut microbiome during early life.</title>
        <authorList>
            <person name="Vatanen T."/>
            <person name="Plichta D.R."/>
            <person name="Somani J."/>
            <person name="Munch P.C."/>
            <person name="Arthur T.D."/>
            <person name="Hall A.B."/>
            <person name="Rudolf S."/>
            <person name="Oakeley E.J."/>
            <person name="Ke X."/>
            <person name="Young R.A."/>
            <person name="Haiser H.J."/>
            <person name="Kolde R."/>
            <person name="Yassour M."/>
            <person name="Luopajarvi K."/>
            <person name="Siljander H."/>
            <person name="Virtanen S.M."/>
            <person name="Ilonen J."/>
            <person name="Uibo R."/>
            <person name="Tillmann V."/>
            <person name="Mokurov S."/>
            <person name="Dorshakova N."/>
            <person name="Porter J.A."/>
            <person name="McHardy A.C."/>
            <person name="Lahdesmaki H."/>
            <person name="Vlamakis H."/>
            <person name="Huttenhower C."/>
            <person name="Knip M."/>
            <person name="Xavier R.J."/>
        </authorList>
    </citation>
    <scope>NUCLEOTIDE SEQUENCE [LARGE SCALE GENOMIC DNA]</scope>
    <source>
        <strain evidence="3 4">RJX1052</strain>
    </source>
</reference>
<dbReference type="AlphaFoldDB" id="A0AAX2R611"/>
<dbReference type="Pfam" id="PF01408">
    <property type="entry name" value="GFO_IDH_MocA"/>
    <property type="match status" value="1"/>
</dbReference>
<evidence type="ECO:0000313" key="4">
    <source>
        <dbReference type="Proteomes" id="UP000294834"/>
    </source>
</evidence>
<dbReference type="InterPro" id="IPR000683">
    <property type="entry name" value="Gfo/Idh/MocA-like_OxRdtase_N"/>
</dbReference>
<feature type="domain" description="Gfo/Idh/MocA-like oxidoreductase N-terminal" evidence="2">
    <location>
        <begin position="3"/>
        <end position="128"/>
    </location>
</feature>
<dbReference type="SUPFAM" id="SSF51735">
    <property type="entry name" value="NAD(P)-binding Rossmann-fold domains"/>
    <property type="match status" value="1"/>
</dbReference>
<dbReference type="Proteomes" id="UP000294834">
    <property type="component" value="Unassembled WGS sequence"/>
</dbReference>
<dbReference type="PANTHER" id="PTHR43377:SF1">
    <property type="entry name" value="BILIVERDIN REDUCTASE A"/>
    <property type="match status" value="1"/>
</dbReference>
<dbReference type="RefSeq" id="WP_038607405.1">
    <property type="nucleotide sequence ID" value="NZ_CP046427.1"/>
</dbReference>
<evidence type="ECO:0000313" key="3">
    <source>
        <dbReference type="EMBL" id="TDB08601.1"/>
    </source>
</evidence>
<comment type="function">
    <text evidence="1">Glycosidase.</text>
</comment>
<comment type="caution">
    <text evidence="3">The sequence shown here is derived from an EMBL/GenBank/DDBJ whole genome shotgun (WGS) entry which is preliminary data.</text>
</comment>
<dbReference type="InterPro" id="IPR051450">
    <property type="entry name" value="Gfo/Idh/MocA_Oxidoreductases"/>
</dbReference>
<dbReference type="GO" id="GO:0000166">
    <property type="term" value="F:nucleotide binding"/>
    <property type="evidence" value="ECO:0007669"/>
    <property type="project" value="InterPro"/>
</dbReference>
<evidence type="ECO:0000259" key="2">
    <source>
        <dbReference type="Pfam" id="PF01408"/>
    </source>
</evidence>
<name>A0AAX2R611_9BACT</name>
<dbReference type="InterPro" id="IPR036291">
    <property type="entry name" value="NAD(P)-bd_dom_sf"/>
</dbReference>
<evidence type="ECO:0000256" key="1">
    <source>
        <dbReference type="ARBA" id="ARBA00023763"/>
    </source>
</evidence>
<dbReference type="PANTHER" id="PTHR43377">
    <property type="entry name" value="BILIVERDIN REDUCTASE A"/>
    <property type="match status" value="1"/>
</dbReference>
<dbReference type="Gene3D" id="3.40.50.720">
    <property type="entry name" value="NAD(P)-binding Rossmann-like Domain"/>
    <property type="match status" value="1"/>
</dbReference>
<protein>
    <submittedName>
        <fullName evidence="3">Dehydrogenase</fullName>
    </submittedName>
</protein>
<gene>
    <name evidence="3" type="ORF">E1J06_15115</name>
</gene>
<accession>A0AAX2R611</accession>
<sequence>MYKIAVIGAGQLGSRHLQGLKLSKLKSDIWVVDNNPNSLQIAQQRYEEGEVNSNQTIYYIQLIDQLPAELDLVVIATSSKPRLTILKSLLAKVKVVNIILEKFLFTGLADYDEAAQLLQINHVNAWVNCPRRLFGFYAEIDSMIDKQKPLVMEYADSNWGLCCNSIHMIDIFMMLSGEKAYIADFSGIIPQVKDSRRNGYIEFDGIVNVSTPNGSTLRLTCVDDDTVQHQMTIINGSYHIIINEPEGFMSVDGNKQPVHIKYQSQLTGVVADEILLNGNCKLTTYAESSNYHKVFLKGILGVYNKVTGDMHDRCPIT</sequence>
<proteinExistence type="predicted"/>
<dbReference type="KEGG" id="bdh:GV66_21460"/>
<organism evidence="3 4">
    <name type="scientific">Phocaeicola dorei</name>
    <dbReference type="NCBI Taxonomy" id="357276"/>
    <lineage>
        <taxon>Bacteria</taxon>
        <taxon>Pseudomonadati</taxon>
        <taxon>Bacteroidota</taxon>
        <taxon>Bacteroidia</taxon>
        <taxon>Bacteroidales</taxon>
        <taxon>Bacteroidaceae</taxon>
        <taxon>Phocaeicola</taxon>
    </lineage>
</organism>
<dbReference type="EMBL" id="SLTX01000001">
    <property type="protein sequence ID" value="TDB08601.1"/>
    <property type="molecule type" value="Genomic_DNA"/>
</dbReference>